<keyword evidence="10" id="KW-0902">Two-component regulatory system</keyword>
<dbReference type="Proteomes" id="UP001469365">
    <property type="component" value="Unassembled WGS sequence"/>
</dbReference>
<comment type="catalytic activity">
    <reaction evidence="1">
        <text>ATP + protein L-histidine = ADP + protein N-phospho-L-histidine.</text>
        <dbReference type="EC" id="2.7.13.3"/>
    </reaction>
</comment>
<organism evidence="15 16">
    <name type="scientific">Paenibacillus filicis</name>
    <dbReference type="NCBI Taxonomy" id="669464"/>
    <lineage>
        <taxon>Bacteria</taxon>
        <taxon>Bacillati</taxon>
        <taxon>Bacillota</taxon>
        <taxon>Bacilli</taxon>
        <taxon>Bacillales</taxon>
        <taxon>Paenibacillaceae</taxon>
        <taxon>Paenibacillus</taxon>
    </lineage>
</organism>
<evidence type="ECO:0000313" key="15">
    <source>
        <dbReference type="EMBL" id="MEK8131838.1"/>
    </source>
</evidence>
<keyword evidence="8 15" id="KW-0418">Kinase</keyword>
<dbReference type="InterPro" id="IPR004358">
    <property type="entry name" value="Sig_transdc_His_kin-like_C"/>
</dbReference>
<dbReference type="RefSeq" id="WP_341418969.1">
    <property type="nucleotide sequence ID" value="NZ_JBBPCC010000024.1"/>
</dbReference>
<dbReference type="InterPro" id="IPR050640">
    <property type="entry name" value="Bact_2-comp_sensor_kinase"/>
</dbReference>
<keyword evidence="6" id="KW-0808">Transferase</keyword>
<evidence type="ECO:0000256" key="3">
    <source>
        <dbReference type="ARBA" id="ARBA00012438"/>
    </source>
</evidence>
<accession>A0ABU9DUN6</accession>
<feature type="domain" description="HAMP" evidence="14">
    <location>
        <begin position="319"/>
        <end position="371"/>
    </location>
</feature>
<comment type="caution">
    <text evidence="15">The sequence shown here is derived from an EMBL/GenBank/DDBJ whole genome shotgun (WGS) entry which is preliminary data.</text>
</comment>
<dbReference type="Pfam" id="PF06580">
    <property type="entry name" value="His_kinase"/>
    <property type="match status" value="1"/>
</dbReference>
<keyword evidence="12" id="KW-0812">Transmembrane</keyword>
<dbReference type="PROSITE" id="PS50109">
    <property type="entry name" value="HIS_KIN"/>
    <property type="match status" value="1"/>
</dbReference>
<dbReference type="GO" id="GO:0016301">
    <property type="term" value="F:kinase activity"/>
    <property type="evidence" value="ECO:0007669"/>
    <property type="project" value="UniProtKB-KW"/>
</dbReference>
<evidence type="ECO:0000256" key="10">
    <source>
        <dbReference type="ARBA" id="ARBA00023012"/>
    </source>
</evidence>
<evidence type="ECO:0000256" key="9">
    <source>
        <dbReference type="ARBA" id="ARBA00022840"/>
    </source>
</evidence>
<dbReference type="Pfam" id="PF00672">
    <property type="entry name" value="HAMP"/>
    <property type="match status" value="1"/>
</dbReference>
<keyword evidence="16" id="KW-1185">Reference proteome</keyword>
<evidence type="ECO:0000259" key="13">
    <source>
        <dbReference type="PROSITE" id="PS50109"/>
    </source>
</evidence>
<protein>
    <recommendedName>
        <fullName evidence="3">histidine kinase</fullName>
        <ecNumber evidence="3">2.7.13.3</ecNumber>
    </recommendedName>
</protein>
<evidence type="ECO:0000259" key="14">
    <source>
        <dbReference type="PROSITE" id="PS50885"/>
    </source>
</evidence>
<dbReference type="InterPro" id="IPR036890">
    <property type="entry name" value="HATPase_C_sf"/>
</dbReference>
<feature type="transmembrane region" description="Helical" evidence="12">
    <location>
        <begin position="295"/>
        <end position="318"/>
    </location>
</feature>
<keyword evidence="4" id="KW-1003">Cell membrane</keyword>
<dbReference type="SUPFAM" id="SSF55874">
    <property type="entry name" value="ATPase domain of HSP90 chaperone/DNA topoisomerase II/histidine kinase"/>
    <property type="match status" value="1"/>
</dbReference>
<dbReference type="EMBL" id="JBBPCC010000024">
    <property type="protein sequence ID" value="MEK8131838.1"/>
    <property type="molecule type" value="Genomic_DNA"/>
</dbReference>
<comment type="subcellular location">
    <subcellularLocation>
        <location evidence="2">Cell membrane</location>
        <topology evidence="2">Multi-pass membrane protein</topology>
    </subcellularLocation>
</comment>
<dbReference type="CDD" id="cd06225">
    <property type="entry name" value="HAMP"/>
    <property type="match status" value="1"/>
</dbReference>
<evidence type="ECO:0000256" key="12">
    <source>
        <dbReference type="SAM" id="Phobius"/>
    </source>
</evidence>
<dbReference type="SMART" id="SM00387">
    <property type="entry name" value="HATPase_c"/>
    <property type="match status" value="1"/>
</dbReference>
<keyword evidence="7" id="KW-0547">Nucleotide-binding</keyword>
<keyword evidence="12" id="KW-1133">Transmembrane helix</keyword>
<evidence type="ECO:0000256" key="4">
    <source>
        <dbReference type="ARBA" id="ARBA00022475"/>
    </source>
</evidence>
<evidence type="ECO:0000256" key="5">
    <source>
        <dbReference type="ARBA" id="ARBA00022553"/>
    </source>
</evidence>
<dbReference type="PROSITE" id="PS50885">
    <property type="entry name" value="HAMP"/>
    <property type="match status" value="1"/>
</dbReference>
<dbReference type="InterPro" id="IPR010559">
    <property type="entry name" value="Sig_transdc_His_kin_internal"/>
</dbReference>
<evidence type="ECO:0000256" key="7">
    <source>
        <dbReference type="ARBA" id="ARBA00022741"/>
    </source>
</evidence>
<dbReference type="Gene3D" id="3.30.565.10">
    <property type="entry name" value="Histidine kinase-like ATPase, C-terminal domain"/>
    <property type="match status" value="1"/>
</dbReference>
<keyword evidence="11 12" id="KW-0472">Membrane</keyword>
<evidence type="ECO:0000256" key="1">
    <source>
        <dbReference type="ARBA" id="ARBA00000085"/>
    </source>
</evidence>
<feature type="transmembrane region" description="Helical" evidence="12">
    <location>
        <begin position="21"/>
        <end position="46"/>
    </location>
</feature>
<keyword evidence="9" id="KW-0067">ATP-binding</keyword>
<dbReference type="InterPro" id="IPR005467">
    <property type="entry name" value="His_kinase_dom"/>
</dbReference>
<evidence type="ECO:0000313" key="16">
    <source>
        <dbReference type="Proteomes" id="UP001469365"/>
    </source>
</evidence>
<dbReference type="InterPro" id="IPR003660">
    <property type="entry name" value="HAMP_dom"/>
</dbReference>
<dbReference type="InterPro" id="IPR003594">
    <property type="entry name" value="HATPase_dom"/>
</dbReference>
<evidence type="ECO:0000256" key="6">
    <source>
        <dbReference type="ARBA" id="ARBA00022679"/>
    </source>
</evidence>
<evidence type="ECO:0000256" key="11">
    <source>
        <dbReference type="ARBA" id="ARBA00023136"/>
    </source>
</evidence>
<dbReference type="PRINTS" id="PR00344">
    <property type="entry name" value="BCTRLSENSOR"/>
</dbReference>
<dbReference type="PANTHER" id="PTHR34220">
    <property type="entry name" value="SENSOR HISTIDINE KINASE YPDA"/>
    <property type="match status" value="1"/>
</dbReference>
<proteinExistence type="predicted"/>
<dbReference type="PANTHER" id="PTHR34220:SF7">
    <property type="entry name" value="SENSOR HISTIDINE KINASE YPDA"/>
    <property type="match status" value="1"/>
</dbReference>
<dbReference type="SMART" id="SM00304">
    <property type="entry name" value="HAMP"/>
    <property type="match status" value="1"/>
</dbReference>
<sequence length="602" mass="68737">MQSWLERMTIRFTRSMNLRGKVLVMYVLILLVPTLLLSGAALFFVIQSYQNSYLITMDEVVRQTARNVDFGKQSYDLLAVRTATDNELIARLGRKYDDMPEIVDTVNYVDRTFLFTSKYLPGIADFRIYHTNETLVQDGQLLWRPEGRMLAGKDERIWYKEAVQFTSSLRWSNAPDHPDQIVITRKMIDDSGTALGMVYILLNYDTVFSEMLSQPFKGRGSLYVIDSEQRILAATDRSKIGGSLLYDALGKEKITDRDVNLAATHELQIMKPLSSGWQVVALIPMKYFDTQNVTVLVLISAITLFFLLLSTFLMMTIVKNIVSRIRKLGGRMSNLSRGEFEVSVRNAHQDELGELERMFGSMSQQIGKLVDDITQAGKLEKELEFKALQAQINPHFVYNSLSLLRWRALDAGDEEQIRIIDALTTFYRLTLNNRTGMIPIHDELQHVKAYLDIQQFRYMGRVRIEWDIEEGVGGLYTLKTMLQPIVENCYMHGAVSRKKNALIRISVSRMDDQVLFSVYDNGQGIPEQELKAIQAGTYVGKGNGFGTSNIKERLALYFGDQAEFRLESREGEWTRVSIIIPASLEQLSIKGENHAAERDDRG</sequence>
<evidence type="ECO:0000256" key="8">
    <source>
        <dbReference type="ARBA" id="ARBA00022777"/>
    </source>
</evidence>
<dbReference type="EC" id="2.7.13.3" evidence="3"/>
<name>A0ABU9DUN6_9BACL</name>
<feature type="domain" description="Histidine kinase" evidence="13">
    <location>
        <begin position="478"/>
        <end position="584"/>
    </location>
</feature>
<gene>
    <name evidence="15" type="ORF">WMW72_28415</name>
</gene>
<keyword evidence="5" id="KW-0597">Phosphoprotein</keyword>
<dbReference type="Pfam" id="PF02518">
    <property type="entry name" value="HATPase_c"/>
    <property type="match status" value="1"/>
</dbReference>
<evidence type="ECO:0000256" key="2">
    <source>
        <dbReference type="ARBA" id="ARBA00004651"/>
    </source>
</evidence>
<reference evidence="15 16" key="1">
    <citation type="submission" date="2024-04" db="EMBL/GenBank/DDBJ databases">
        <title>draft genome sequnece of Paenibacillus filicis.</title>
        <authorList>
            <person name="Kim D.-U."/>
        </authorList>
    </citation>
    <scope>NUCLEOTIDE SEQUENCE [LARGE SCALE GENOMIC DNA]</scope>
    <source>
        <strain evidence="15 16">KACC14197</strain>
    </source>
</reference>
<dbReference type="Gene3D" id="6.10.340.10">
    <property type="match status" value="1"/>
</dbReference>